<evidence type="ECO:0000259" key="12">
    <source>
        <dbReference type="Pfam" id="PF22421"/>
    </source>
</evidence>
<feature type="domain" description="Tyrosine--tRNA ligase SYY-like C-terminal" evidence="12">
    <location>
        <begin position="310"/>
        <end position="368"/>
    </location>
</feature>
<dbReference type="InterPro" id="IPR001412">
    <property type="entry name" value="aa-tRNA-synth_I_CS"/>
</dbReference>
<dbReference type="InterPro" id="IPR036986">
    <property type="entry name" value="S4_RNA-bd_sf"/>
</dbReference>
<dbReference type="Gene3D" id="1.10.240.10">
    <property type="entry name" value="Tyrosyl-Transfer RNA Synthetase"/>
    <property type="match status" value="1"/>
</dbReference>
<evidence type="ECO:0000256" key="4">
    <source>
        <dbReference type="ARBA" id="ARBA00022840"/>
    </source>
</evidence>
<dbReference type="PRINTS" id="PR01040">
    <property type="entry name" value="TRNASYNTHTYR"/>
</dbReference>
<dbReference type="Pfam" id="PF00579">
    <property type="entry name" value="tRNA-synt_1b"/>
    <property type="match status" value="1"/>
</dbReference>
<dbReference type="CDD" id="cd00805">
    <property type="entry name" value="TyrRS_core"/>
    <property type="match status" value="1"/>
</dbReference>
<dbReference type="SUPFAM" id="SSF52374">
    <property type="entry name" value="Nucleotidylyl transferase"/>
    <property type="match status" value="1"/>
</dbReference>
<proteinExistence type="inferred from homology"/>
<comment type="caution">
    <text evidence="13">The sequence shown here is derived from an EMBL/GenBank/DDBJ whole genome shotgun (WGS) entry which is preliminary data.</text>
</comment>
<dbReference type="InterPro" id="IPR054608">
    <property type="entry name" value="SYY-like_C"/>
</dbReference>
<dbReference type="GO" id="GO:0005524">
    <property type="term" value="F:ATP binding"/>
    <property type="evidence" value="ECO:0007669"/>
    <property type="project" value="UniProtKB-KW"/>
</dbReference>
<keyword evidence="2 11" id="KW-0436">Ligase</keyword>
<sequence length="386" mass="43706">MQSQLALLTKGTEQVVSVEELEKLLSLGKKLRVKFGVDPTSPHLHLGHALSLLKLRQFQDLGHQVLLVIGDFTASIGDPSGRNTTRPVISREEILTNAKTYTDQAFKILNKESIEIFFNGNWFNEMSAEKLLSLGRRVTVNHLLHRQDFHDRISKDQSIFLHEFFYPILQAWDSVKVCADIEIGGRDQLFNMLLGRDFQKDEGMTPQVVITLPILEGLDGVKKMSKSLGNDIGITESPKEMFGKTMSISDELMKRWFLVLFGEELGNCSNPMEEKKRLAEKIVTLFHGREEALKAREEFERIFSRREIPQQMPVFSFPQKSMAIVDLLLAVGAVKSKSEGRRLISQGGVDFQGKKLTDIHSVVELKDGSILRCGKRFFAQIKSDNS</sequence>
<keyword evidence="5 10" id="KW-0694">RNA-binding</keyword>
<evidence type="ECO:0000256" key="9">
    <source>
        <dbReference type="NCBIfam" id="TIGR00234"/>
    </source>
</evidence>
<dbReference type="PANTHER" id="PTHR11766:SF1">
    <property type="entry name" value="TYROSINE--TRNA LIGASE"/>
    <property type="match status" value="1"/>
</dbReference>
<evidence type="ECO:0000256" key="10">
    <source>
        <dbReference type="PROSITE-ProRule" id="PRU00182"/>
    </source>
</evidence>
<dbReference type="InterPro" id="IPR002305">
    <property type="entry name" value="aa-tRNA-synth_Ic"/>
</dbReference>
<dbReference type="EMBL" id="LXQC01000176">
    <property type="protein sequence ID" value="TFE66549.1"/>
    <property type="molecule type" value="Genomic_DNA"/>
</dbReference>
<dbReference type="PANTHER" id="PTHR11766">
    <property type="entry name" value="TYROSYL-TRNA SYNTHETASE"/>
    <property type="match status" value="1"/>
</dbReference>
<evidence type="ECO:0000256" key="6">
    <source>
        <dbReference type="ARBA" id="ARBA00022917"/>
    </source>
</evidence>
<keyword evidence="3 11" id="KW-0547">Nucleotide-binding</keyword>
<protein>
    <recommendedName>
        <fullName evidence="1 9">Tyrosine--tRNA ligase</fullName>
        <ecNumber evidence="1 9">6.1.1.1</ecNumber>
    </recommendedName>
</protein>
<dbReference type="GO" id="GO:0006437">
    <property type="term" value="P:tyrosyl-tRNA aminoacylation"/>
    <property type="evidence" value="ECO:0007669"/>
    <property type="project" value="UniProtKB-UniRule"/>
</dbReference>
<comment type="similarity">
    <text evidence="11">Belongs to the class-I aminoacyl-tRNA synthetase family.</text>
</comment>
<dbReference type="Pfam" id="PF22421">
    <property type="entry name" value="SYY_C-terminal"/>
    <property type="match status" value="1"/>
</dbReference>
<dbReference type="GO" id="GO:0005829">
    <property type="term" value="C:cytosol"/>
    <property type="evidence" value="ECO:0007669"/>
    <property type="project" value="TreeGrafter"/>
</dbReference>
<evidence type="ECO:0000256" key="8">
    <source>
        <dbReference type="ARBA" id="ARBA00048248"/>
    </source>
</evidence>
<dbReference type="AlphaFoldDB" id="A0A4Y8P7T2"/>
<organism evidence="13 14">
    <name type="scientific">Methylacidiphilum caldifontis</name>
    <dbReference type="NCBI Taxonomy" id="2795386"/>
    <lineage>
        <taxon>Bacteria</taxon>
        <taxon>Pseudomonadati</taxon>
        <taxon>Verrucomicrobiota</taxon>
        <taxon>Methylacidiphilae</taxon>
        <taxon>Methylacidiphilales</taxon>
        <taxon>Methylacidiphilaceae</taxon>
        <taxon>Methylacidiphilum (ex Ratnadevi et al. 2023)</taxon>
    </lineage>
</organism>
<dbReference type="Gene3D" id="3.10.290.10">
    <property type="entry name" value="RNA-binding S4 domain"/>
    <property type="match status" value="1"/>
</dbReference>
<evidence type="ECO:0000256" key="2">
    <source>
        <dbReference type="ARBA" id="ARBA00022598"/>
    </source>
</evidence>
<evidence type="ECO:0000256" key="3">
    <source>
        <dbReference type="ARBA" id="ARBA00022741"/>
    </source>
</evidence>
<dbReference type="OrthoDB" id="9804243at2"/>
<dbReference type="PROSITE" id="PS50889">
    <property type="entry name" value="S4"/>
    <property type="match status" value="1"/>
</dbReference>
<evidence type="ECO:0000313" key="14">
    <source>
        <dbReference type="Proteomes" id="UP000297713"/>
    </source>
</evidence>
<keyword evidence="7 11" id="KW-0030">Aminoacyl-tRNA synthetase</keyword>
<dbReference type="InterPro" id="IPR014729">
    <property type="entry name" value="Rossmann-like_a/b/a_fold"/>
</dbReference>
<dbReference type="GO" id="GO:0004831">
    <property type="term" value="F:tyrosine-tRNA ligase activity"/>
    <property type="evidence" value="ECO:0007669"/>
    <property type="project" value="UniProtKB-UniRule"/>
</dbReference>
<evidence type="ECO:0000256" key="1">
    <source>
        <dbReference type="ARBA" id="ARBA00013160"/>
    </source>
</evidence>
<keyword evidence="6 11" id="KW-0648">Protein biosynthesis</keyword>
<evidence type="ECO:0000256" key="7">
    <source>
        <dbReference type="ARBA" id="ARBA00023146"/>
    </source>
</evidence>
<gene>
    <name evidence="13" type="ORF">A7Q10_01890</name>
</gene>
<dbReference type="PROSITE" id="PS00178">
    <property type="entry name" value="AA_TRNA_LIGASE_I"/>
    <property type="match status" value="1"/>
</dbReference>
<name>A0A4Y8P7T2_9BACT</name>
<dbReference type="NCBIfam" id="TIGR00234">
    <property type="entry name" value="tyrS"/>
    <property type="match status" value="1"/>
</dbReference>
<dbReference type="EC" id="6.1.1.1" evidence="1 9"/>
<dbReference type="Gene3D" id="3.40.50.620">
    <property type="entry name" value="HUPs"/>
    <property type="match status" value="1"/>
</dbReference>
<comment type="catalytic activity">
    <reaction evidence="8">
        <text>tRNA(Tyr) + L-tyrosine + ATP = L-tyrosyl-tRNA(Tyr) + AMP + diphosphate + H(+)</text>
        <dbReference type="Rhea" id="RHEA:10220"/>
        <dbReference type="Rhea" id="RHEA-COMP:9706"/>
        <dbReference type="Rhea" id="RHEA-COMP:9707"/>
        <dbReference type="ChEBI" id="CHEBI:15378"/>
        <dbReference type="ChEBI" id="CHEBI:30616"/>
        <dbReference type="ChEBI" id="CHEBI:33019"/>
        <dbReference type="ChEBI" id="CHEBI:58315"/>
        <dbReference type="ChEBI" id="CHEBI:78442"/>
        <dbReference type="ChEBI" id="CHEBI:78536"/>
        <dbReference type="ChEBI" id="CHEBI:456215"/>
        <dbReference type="EC" id="6.1.1.1"/>
    </reaction>
</comment>
<dbReference type="Proteomes" id="UP000297713">
    <property type="component" value="Unassembled WGS sequence"/>
</dbReference>
<evidence type="ECO:0000256" key="11">
    <source>
        <dbReference type="RuleBase" id="RU363036"/>
    </source>
</evidence>
<evidence type="ECO:0000256" key="5">
    <source>
        <dbReference type="ARBA" id="ARBA00022884"/>
    </source>
</evidence>
<dbReference type="GO" id="GO:0003723">
    <property type="term" value="F:RNA binding"/>
    <property type="evidence" value="ECO:0007669"/>
    <property type="project" value="UniProtKB-KW"/>
</dbReference>
<accession>A0A4Y8P7T2</accession>
<keyword evidence="4 11" id="KW-0067">ATP-binding</keyword>
<dbReference type="InterPro" id="IPR002307">
    <property type="entry name" value="Tyr-tRNA-ligase"/>
</dbReference>
<dbReference type="InterPro" id="IPR024088">
    <property type="entry name" value="Tyr-tRNA-ligase_bac-type"/>
</dbReference>
<reference evidence="13 14" key="1">
    <citation type="submission" date="2016-05" db="EMBL/GenBank/DDBJ databases">
        <title>Diversity and Homogeneity among Thermoacidophilic Verrucomicrobia Methanotrophs Linked with Geographical Origin.</title>
        <authorList>
            <person name="Erikstad H.-A."/>
            <person name="Smestad N.B."/>
            <person name="Ceballos R.M."/>
            <person name="Birkeland N.-K."/>
        </authorList>
    </citation>
    <scope>NUCLEOTIDE SEQUENCE [LARGE SCALE GENOMIC DNA]</scope>
    <source>
        <strain evidence="13 14">Phi</strain>
    </source>
</reference>
<evidence type="ECO:0000313" key="13">
    <source>
        <dbReference type="EMBL" id="TFE66549.1"/>
    </source>
</evidence>
<dbReference type="SUPFAM" id="SSF55174">
    <property type="entry name" value="Alpha-L RNA-binding motif"/>
    <property type="match status" value="1"/>
</dbReference>
<dbReference type="RefSeq" id="WP_134440753.1">
    <property type="nucleotide sequence ID" value="NZ_LXQC01000176.1"/>
</dbReference>
<keyword evidence="14" id="KW-1185">Reference proteome</keyword>